<dbReference type="InterPro" id="IPR046349">
    <property type="entry name" value="C1-like_sf"/>
</dbReference>
<evidence type="ECO:0000256" key="1">
    <source>
        <dbReference type="ARBA" id="ARBA00022737"/>
    </source>
</evidence>
<gene>
    <name evidence="3" type="ORF">CTI12_AA449740</name>
</gene>
<dbReference type="SUPFAM" id="SSF57889">
    <property type="entry name" value="Cysteine-rich domain"/>
    <property type="match status" value="1"/>
</dbReference>
<evidence type="ECO:0000313" key="3">
    <source>
        <dbReference type="EMBL" id="PWA53371.1"/>
    </source>
</evidence>
<dbReference type="OrthoDB" id="1841121at2759"/>
<keyword evidence="4" id="KW-1185">Reference proteome</keyword>
<dbReference type="Pfam" id="PF03107">
    <property type="entry name" value="C1_2"/>
    <property type="match status" value="1"/>
</dbReference>
<dbReference type="PANTHER" id="PTHR47841">
    <property type="entry name" value="DIACYLGLYCEROL KINASE THETA-LIKE-RELATED"/>
    <property type="match status" value="1"/>
</dbReference>
<feature type="domain" description="DC1" evidence="2">
    <location>
        <begin position="37"/>
        <end position="80"/>
    </location>
</feature>
<reference evidence="3 4" key="1">
    <citation type="journal article" date="2018" name="Mol. Plant">
        <title>The genome of Artemisia annua provides insight into the evolution of Asteraceae family and artemisinin biosynthesis.</title>
        <authorList>
            <person name="Shen Q."/>
            <person name="Zhang L."/>
            <person name="Liao Z."/>
            <person name="Wang S."/>
            <person name="Yan T."/>
            <person name="Shi P."/>
            <person name="Liu M."/>
            <person name="Fu X."/>
            <person name="Pan Q."/>
            <person name="Wang Y."/>
            <person name="Lv Z."/>
            <person name="Lu X."/>
            <person name="Zhang F."/>
            <person name="Jiang W."/>
            <person name="Ma Y."/>
            <person name="Chen M."/>
            <person name="Hao X."/>
            <person name="Li L."/>
            <person name="Tang Y."/>
            <person name="Lv G."/>
            <person name="Zhou Y."/>
            <person name="Sun X."/>
            <person name="Brodelius P.E."/>
            <person name="Rose J.K.C."/>
            <person name="Tang K."/>
        </authorList>
    </citation>
    <scope>NUCLEOTIDE SEQUENCE [LARGE SCALE GENOMIC DNA]</scope>
    <source>
        <strain evidence="4">cv. Huhao1</strain>
        <tissue evidence="3">Leaf</tissue>
    </source>
</reference>
<dbReference type="AlphaFoldDB" id="A0A2U1LWK0"/>
<dbReference type="Proteomes" id="UP000245207">
    <property type="component" value="Unassembled WGS sequence"/>
</dbReference>
<organism evidence="3 4">
    <name type="scientific">Artemisia annua</name>
    <name type="common">Sweet wormwood</name>
    <dbReference type="NCBI Taxonomy" id="35608"/>
    <lineage>
        <taxon>Eukaryota</taxon>
        <taxon>Viridiplantae</taxon>
        <taxon>Streptophyta</taxon>
        <taxon>Embryophyta</taxon>
        <taxon>Tracheophyta</taxon>
        <taxon>Spermatophyta</taxon>
        <taxon>Magnoliopsida</taxon>
        <taxon>eudicotyledons</taxon>
        <taxon>Gunneridae</taxon>
        <taxon>Pentapetalae</taxon>
        <taxon>asterids</taxon>
        <taxon>campanulids</taxon>
        <taxon>Asterales</taxon>
        <taxon>Asteraceae</taxon>
        <taxon>Asteroideae</taxon>
        <taxon>Anthemideae</taxon>
        <taxon>Artemisiinae</taxon>
        <taxon>Artemisia</taxon>
    </lineage>
</organism>
<sequence>MVATLVDMVLDTDAQHAILTSMNFVRATCPNYISSNAHPGHQLVLLIRPPNSHRCDVCSFYTNGLSYTCGTCDFDAHPLCTQIPATIPAASFGGYHGVNNYHPVMINQQRHQKGSSNHSKVGKFATKLLPIEHICDTQQSIT</sequence>
<dbReference type="InterPro" id="IPR004146">
    <property type="entry name" value="DC1"/>
</dbReference>
<keyword evidence="1" id="KW-0677">Repeat</keyword>
<dbReference type="EMBL" id="PKPP01007445">
    <property type="protein sequence ID" value="PWA53371.1"/>
    <property type="molecule type" value="Genomic_DNA"/>
</dbReference>
<comment type="caution">
    <text evidence="3">The sequence shown here is derived from an EMBL/GenBank/DDBJ whole genome shotgun (WGS) entry which is preliminary data.</text>
</comment>
<dbReference type="PANTHER" id="PTHR47841:SF7">
    <property type="entry name" value="CYSTEINE_HISTIDINE-RICH C1 DOMAIN PROTEIN"/>
    <property type="match status" value="1"/>
</dbReference>
<accession>A0A2U1LWK0</accession>
<evidence type="ECO:0000259" key="2">
    <source>
        <dbReference type="Pfam" id="PF03107"/>
    </source>
</evidence>
<name>A0A2U1LWK0_ARTAN</name>
<protein>
    <submittedName>
        <fullName evidence="3">C1-like protein</fullName>
    </submittedName>
</protein>
<proteinExistence type="predicted"/>
<evidence type="ECO:0000313" key="4">
    <source>
        <dbReference type="Proteomes" id="UP000245207"/>
    </source>
</evidence>